<gene>
    <name evidence="8" type="ORF">Xedl_01283</name>
    <name evidence="7" type="ORF">Xedl_01951</name>
</gene>
<dbReference type="Gene3D" id="2.40.160.20">
    <property type="match status" value="1"/>
</dbReference>
<dbReference type="OrthoDB" id="5873117at2"/>
<protein>
    <submittedName>
        <fullName evidence="8">Attachment invasion locus protein</fullName>
    </submittedName>
</protein>
<dbReference type="Proteomes" id="UP000186268">
    <property type="component" value="Unassembled WGS sequence"/>
</dbReference>
<dbReference type="PROSITE" id="PS00695">
    <property type="entry name" value="ENT_VIR_OMP_2"/>
    <property type="match status" value="1"/>
</dbReference>
<dbReference type="InterPro" id="IPR011250">
    <property type="entry name" value="OMP/PagP_B-barrel"/>
</dbReference>
<dbReference type="InterPro" id="IPR000758">
    <property type="entry name" value="Enterovir_OMP"/>
</dbReference>
<dbReference type="PROSITE" id="PS00694">
    <property type="entry name" value="ENT_VIR_OMP_1"/>
    <property type="match status" value="1"/>
</dbReference>
<feature type="chain" id="PRO_5011899196" evidence="6">
    <location>
        <begin position="24"/>
        <end position="185"/>
    </location>
</feature>
<keyword evidence="4 6" id="KW-0732">Signal</keyword>
<keyword evidence="3" id="KW-0812">Transmembrane</keyword>
<evidence type="ECO:0000256" key="3">
    <source>
        <dbReference type="ARBA" id="ARBA00022692"/>
    </source>
</evidence>
<dbReference type="EMBL" id="MKGQ01000011">
    <property type="protein sequence ID" value="OKP03082.1"/>
    <property type="molecule type" value="Genomic_DNA"/>
</dbReference>
<dbReference type="InterPro" id="IPR051723">
    <property type="entry name" value="Bact_OM_Invasion-Related"/>
</dbReference>
<evidence type="ECO:0000256" key="1">
    <source>
        <dbReference type="ARBA" id="ARBA00004141"/>
    </source>
</evidence>
<dbReference type="SUPFAM" id="SSF56925">
    <property type="entry name" value="OMPA-like"/>
    <property type="match status" value="1"/>
</dbReference>
<dbReference type="PANTHER" id="PTHR35892:SF2">
    <property type="entry name" value="OUTER MEMBRANE PROTEIN PAGN"/>
    <property type="match status" value="1"/>
</dbReference>
<keyword evidence="5" id="KW-0472">Membrane</keyword>
<evidence type="ECO:0000256" key="5">
    <source>
        <dbReference type="ARBA" id="ARBA00023136"/>
    </source>
</evidence>
<dbReference type="Pfam" id="PF06316">
    <property type="entry name" value="Ail_Lom"/>
    <property type="match status" value="1"/>
</dbReference>
<proteinExistence type="predicted"/>
<organism evidence="8 9">
    <name type="scientific">Xenorhabdus eapokensis</name>
    <dbReference type="NCBI Taxonomy" id="1873482"/>
    <lineage>
        <taxon>Bacteria</taxon>
        <taxon>Pseudomonadati</taxon>
        <taxon>Pseudomonadota</taxon>
        <taxon>Gammaproteobacteria</taxon>
        <taxon>Enterobacterales</taxon>
        <taxon>Morganellaceae</taxon>
        <taxon>Xenorhabdus</taxon>
    </lineage>
</organism>
<dbReference type="GO" id="GO:0016020">
    <property type="term" value="C:membrane"/>
    <property type="evidence" value="ECO:0007669"/>
    <property type="project" value="UniProtKB-SubCell"/>
</dbReference>
<dbReference type="PRINTS" id="PR00316">
    <property type="entry name" value="ENTEROVIROMP"/>
</dbReference>
<evidence type="ECO:0000313" key="9">
    <source>
        <dbReference type="Proteomes" id="UP000186268"/>
    </source>
</evidence>
<dbReference type="PANTHER" id="PTHR35892">
    <property type="entry name" value="OUTER MEMBRANE PROTEIN PAGN-RELATED"/>
    <property type="match status" value="1"/>
</dbReference>
<sequence>MKKTFLISAIVAGLSITSLAANAGEHTISAGYAQSKINIENNNLKTSLKGFNVKYRYEFNEQFGLISSFTHTGYNTSYDDPLGYHGGSLDYNSITIGPSYRFNEYISAYALIGAGVGKASNTEHIRISKYNSILSFNDDTKTAVAYGAGVQFNPLPNVAIDASYEYTKLDSINLGTWVLGVGYRF</sequence>
<name>A0A1Q5TV75_9GAMM</name>
<dbReference type="STRING" id="1873482.Xedl_01283"/>
<evidence type="ECO:0000256" key="6">
    <source>
        <dbReference type="SAM" id="SignalP"/>
    </source>
</evidence>
<evidence type="ECO:0000256" key="4">
    <source>
        <dbReference type="ARBA" id="ARBA00022729"/>
    </source>
</evidence>
<evidence type="ECO:0000313" key="8">
    <source>
        <dbReference type="EMBL" id="OKP04145.1"/>
    </source>
</evidence>
<accession>A0A1Q5TV75</accession>
<evidence type="ECO:0000256" key="2">
    <source>
        <dbReference type="ARBA" id="ARBA00022452"/>
    </source>
</evidence>
<evidence type="ECO:0000313" key="7">
    <source>
        <dbReference type="EMBL" id="OKP03082.1"/>
    </source>
</evidence>
<dbReference type="AlphaFoldDB" id="A0A1Q5TV75"/>
<dbReference type="EMBL" id="MKGQ01000006">
    <property type="protein sequence ID" value="OKP04145.1"/>
    <property type="molecule type" value="Genomic_DNA"/>
</dbReference>
<comment type="subcellular location">
    <subcellularLocation>
        <location evidence="1">Membrane</location>
        <topology evidence="1">Multi-pass membrane protein</topology>
    </subcellularLocation>
</comment>
<feature type="signal peptide" evidence="6">
    <location>
        <begin position="1"/>
        <end position="23"/>
    </location>
</feature>
<reference evidence="8 9" key="1">
    <citation type="submission" date="2016-09" db="EMBL/GenBank/DDBJ databases">
        <title>Xenorhabdus thuongxuanensis sp. nov. and Xenorhabdus eapokensis sp. nov., isolated from Steinernema species.</title>
        <authorList>
            <person name="Kaempfer P."/>
            <person name="Tobias N.J."/>
            <person name="Phan Ke L."/>
            <person name="Bode H.B."/>
            <person name="Glaeser S.P."/>
        </authorList>
    </citation>
    <scope>NUCLEOTIDE SEQUENCE [LARGE SCALE GENOMIC DNA]</scope>
    <source>
        <strain evidence="8 9">DL20</strain>
    </source>
</reference>
<keyword evidence="2" id="KW-1134">Transmembrane beta strand</keyword>
<dbReference type="GO" id="GO:0044384">
    <property type="term" value="C:host outer membrane"/>
    <property type="evidence" value="ECO:0007669"/>
    <property type="project" value="InterPro"/>
</dbReference>
<comment type="caution">
    <text evidence="8">The sequence shown here is derived from an EMBL/GenBank/DDBJ whole genome shotgun (WGS) entry which is preliminary data.</text>
</comment>
<dbReference type="RefSeq" id="WP_074022985.1">
    <property type="nucleotide sequence ID" value="NZ_CAWNAG010000013.1"/>
</dbReference>
<keyword evidence="9" id="KW-1185">Reference proteome</keyword>